<organism evidence="8 9">
    <name type="scientific">Guptibacillus hwajinpoensis</name>
    <dbReference type="NCBI Taxonomy" id="208199"/>
    <lineage>
        <taxon>Bacteria</taxon>
        <taxon>Bacillati</taxon>
        <taxon>Bacillota</taxon>
        <taxon>Bacilli</taxon>
        <taxon>Bacillales</taxon>
        <taxon>Guptibacillaceae</taxon>
        <taxon>Guptibacillus</taxon>
    </lineage>
</organism>
<protein>
    <recommendedName>
        <fullName evidence="2 6">Beta-lactamase</fullName>
        <ecNumber evidence="2 6">3.5.2.6</ecNumber>
    </recommendedName>
</protein>
<evidence type="ECO:0000313" key="9">
    <source>
        <dbReference type="Proteomes" id="UP000447833"/>
    </source>
</evidence>
<dbReference type="EC" id="3.5.2.6" evidence="2 6"/>
<keyword evidence="5 6" id="KW-0046">Antibiotic resistance</keyword>
<evidence type="ECO:0000313" key="8">
    <source>
        <dbReference type="EMBL" id="MYL63468.1"/>
    </source>
</evidence>
<accession>A0A845EY74</accession>
<dbReference type="PROSITE" id="PS00146">
    <property type="entry name" value="BETA_LACTAMASE_A"/>
    <property type="match status" value="1"/>
</dbReference>
<proteinExistence type="inferred from homology"/>
<evidence type="ECO:0000256" key="5">
    <source>
        <dbReference type="ARBA" id="ARBA00023251"/>
    </source>
</evidence>
<dbReference type="GO" id="GO:0030655">
    <property type="term" value="P:beta-lactam antibiotic catabolic process"/>
    <property type="evidence" value="ECO:0007669"/>
    <property type="project" value="InterPro"/>
</dbReference>
<dbReference type="AlphaFoldDB" id="A0A845EY74"/>
<dbReference type="Pfam" id="PF13354">
    <property type="entry name" value="Beta-lactamase2"/>
    <property type="match status" value="1"/>
</dbReference>
<dbReference type="RefSeq" id="WP_160919061.1">
    <property type="nucleotide sequence ID" value="NZ_WMEY01000002.1"/>
</dbReference>
<dbReference type="PANTHER" id="PTHR35333">
    <property type="entry name" value="BETA-LACTAMASE"/>
    <property type="match status" value="1"/>
</dbReference>
<dbReference type="PANTHER" id="PTHR35333:SF3">
    <property type="entry name" value="BETA-LACTAMASE-TYPE TRANSPEPTIDASE FOLD CONTAINING PROTEIN"/>
    <property type="match status" value="1"/>
</dbReference>
<dbReference type="Proteomes" id="UP000447833">
    <property type="component" value="Unassembled WGS sequence"/>
</dbReference>
<dbReference type="GO" id="GO:0046677">
    <property type="term" value="P:response to antibiotic"/>
    <property type="evidence" value="ECO:0007669"/>
    <property type="project" value="UniProtKB-UniRule"/>
</dbReference>
<comment type="similarity">
    <text evidence="1 6">Belongs to the class-A beta-lactamase family.</text>
</comment>
<comment type="catalytic activity">
    <reaction evidence="6">
        <text>a beta-lactam + H2O = a substituted beta-amino acid</text>
        <dbReference type="Rhea" id="RHEA:20401"/>
        <dbReference type="ChEBI" id="CHEBI:15377"/>
        <dbReference type="ChEBI" id="CHEBI:35627"/>
        <dbReference type="ChEBI" id="CHEBI:140347"/>
        <dbReference type="EC" id="3.5.2.6"/>
    </reaction>
</comment>
<dbReference type="InterPro" id="IPR058139">
    <property type="entry name" value="BlaC_bacilli"/>
</dbReference>
<dbReference type="InterPro" id="IPR023650">
    <property type="entry name" value="Beta-lactam_class-A_AS"/>
</dbReference>
<dbReference type="InterPro" id="IPR012338">
    <property type="entry name" value="Beta-lactam/transpept-like"/>
</dbReference>
<sequence length="312" mass="34384">MRGMVILKSVSILKIWMSVGLLSLSLISLCLFGDGLKQTEAKEKVEQTQKSSHETGRKFMQLEKKFDARLGVFAIDTSTNRTVVYRPDERFAYTSTYKAVAAGLVLQQNSIDKLDEVITYTKDDLVTYSPITEQHVDTGMTLREICDAAIRYSDNTAGNLLLQKLGGPNGFEKALRQIGDNVTEADRFETDLNSAIPGDIRDTSTARALATNLKAFTVDDVLPNGKRAILTDWMRGNTTGDELIRAAVPKGWEVGDKTGAGDYGTRNDIAIVWPPNRDPIIIAILSTRDTKNATYNNDLIAKTAKVALNAFK</sequence>
<evidence type="ECO:0000256" key="4">
    <source>
        <dbReference type="ARBA" id="ARBA00022801"/>
    </source>
</evidence>
<evidence type="ECO:0000259" key="7">
    <source>
        <dbReference type="Pfam" id="PF13354"/>
    </source>
</evidence>
<evidence type="ECO:0000256" key="1">
    <source>
        <dbReference type="ARBA" id="ARBA00009009"/>
    </source>
</evidence>
<dbReference type="GO" id="GO:0008800">
    <property type="term" value="F:beta-lactamase activity"/>
    <property type="evidence" value="ECO:0007669"/>
    <property type="project" value="UniProtKB-UniRule"/>
</dbReference>
<feature type="domain" description="Beta-lactamase class A catalytic" evidence="7">
    <location>
        <begin position="71"/>
        <end position="285"/>
    </location>
</feature>
<dbReference type="InterPro" id="IPR000871">
    <property type="entry name" value="Beta-lactam_class-A"/>
</dbReference>
<evidence type="ECO:0000256" key="6">
    <source>
        <dbReference type="RuleBase" id="RU361140"/>
    </source>
</evidence>
<dbReference type="NCBIfam" id="NF033103">
    <property type="entry name" value="bla_class_A"/>
    <property type="match status" value="1"/>
</dbReference>
<dbReference type="NCBIfam" id="NF012167">
    <property type="entry name" value="classA_firm"/>
    <property type="match status" value="1"/>
</dbReference>
<dbReference type="PRINTS" id="PR00118">
    <property type="entry name" value="BLACTAMASEA"/>
</dbReference>
<gene>
    <name evidence="8" type="primary">bla</name>
    <name evidence="8" type="ORF">GLW07_08890</name>
</gene>
<keyword evidence="3" id="KW-0732">Signal</keyword>
<evidence type="ECO:0000256" key="3">
    <source>
        <dbReference type="ARBA" id="ARBA00022729"/>
    </source>
</evidence>
<dbReference type="EMBL" id="WMEY01000002">
    <property type="protein sequence ID" value="MYL63468.1"/>
    <property type="molecule type" value="Genomic_DNA"/>
</dbReference>
<dbReference type="SUPFAM" id="SSF56601">
    <property type="entry name" value="beta-lactamase/transpeptidase-like"/>
    <property type="match status" value="1"/>
</dbReference>
<reference evidence="8 9" key="1">
    <citation type="submission" date="2019-11" db="EMBL/GenBank/DDBJ databases">
        <title>Genome sequences of 17 halophilic strains isolated from different environments.</title>
        <authorList>
            <person name="Furrow R.E."/>
        </authorList>
    </citation>
    <scope>NUCLEOTIDE SEQUENCE [LARGE SCALE GENOMIC DNA]</scope>
    <source>
        <strain evidence="8 9">22506_14_FS</strain>
    </source>
</reference>
<keyword evidence="4 6" id="KW-0378">Hydrolase</keyword>
<dbReference type="InterPro" id="IPR045155">
    <property type="entry name" value="Beta-lactam_cat"/>
</dbReference>
<comment type="caution">
    <text evidence="8">The sequence shown here is derived from an EMBL/GenBank/DDBJ whole genome shotgun (WGS) entry which is preliminary data.</text>
</comment>
<name>A0A845EY74_9BACL</name>
<dbReference type="Gene3D" id="3.40.710.10">
    <property type="entry name" value="DD-peptidase/beta-lactamase superfamily"/>
    <property type="match status" value="1"/>
</dbReference>
<evidence type="ECO:0000256" key="2">
    <source>
        <dbReference type="ARBA" id="ARBA00012865"/>
    </source>
</evidence>